<evidence type="ECO:0000313" key="7">
    <source>
        <dbReference type="EMBL" id="KSV57525.1"/>
    </source>
</evidence>
<protein>
    <recommendedName>
        <fullName evidence="6">DUF1232 domain-containing protein</fullName>
    </recommendedName>
</protein>
<evidence type="ECO:0000313" key="8">
    <source>
        <dbReference type="Proteomes" id="UP000054874"/>
    </source>
</evidence>
<evidence type="ECO:0000256" key="5">
    <source>
        <dbReference type="SAM" id="Phobius"/>
    </source>
</evidence>
<keyword evidence="4 5" id="KW-0472">Membrane</keyword>
<name>A0A0V8QAC8_9FIRM</name>
<keyword evidence="2 5" id="KW-0812">Transmembrane</keyword>
<dbReference type="GO" id="GO:0012505">
    <property type="term" value="C:endomembrane system"/>
    <property type="evidence" value="ECO:0007669"/>
    <property type="project" value="UniProtKB-SubCell"/>
</dbReference>
<sequence>MNNYRKKFSKEELSRELHKNDNMASEIIEDEKKWQSFKKKFNDFLFKAEKIPVLGGVIDDLITMVDLVDAYIKKEYRGIPVGTVISIVAGLIYVLSPIDLIPDAIPVIGFVDDAAVIMFVLKLGVDKDLDKFRVWKNRKLEECISEINNSFAEILHDTIGTNYLAAVVLMCDNSLKLLISKEKCEDEMICKIKVLQIPTNILNEFEINDVVEIKKFIDVTLSNEIIHWIDGVEKVAIYEPDFELFWDNYIIEED</sequence>
<evidence type="ECO:0000256" key="4">
    <source>
        <dbReference type="ARBA" id="ARBA00023136"/>
    </source>
</evidence>
<dbReference type="EMBL" id="LNAM01000217">
    <property type="protein sequence ID" value="KSV57525.1"/>
    <property type="molecule type" value="Genomic_DNA"/>
</dbReference>
<dbReference type="AlphaFoldDB" id="A0A0V8QAC8"/>
<feature type="transmembrane region" description="Helical" evidence="5">
    <location>
        <begin position="79"/>
        <end position="98"/>
    </location>
</feature>
<dbReference type="Pfam" id="PF06803">
    <property type="entry name" value="DUF1232"/>
    <property type="match status" value="1"/>
</dbReference>
<keyword evidence="8" id="KW-1185">Reference proteome</keyword>
<dbReference type="Proteomes" id="UP000054874">
    <property type="component" value="Unassembled WGS sequence"/>
</dbReference>
<keyword evidence="3 5" id="KW-1133">Transmembrane helix</keyword>
<proteinExistence type="predicted"/>
<organism evidence="7 8">
    <name type="scientific">Acetivibrio ethanolgignens</name>
    <dbReference type="NCBI Taxonomy" id="290052"/>
    <lineage>
        <taxon>Bacteria</taxon>
        <taxon>Bacillati</taxon>
        <taxon>Bacillota</taxon>
        <taxon>Clostridia</taxon>
        <taxon>Eubacteriales</taxon>
        <taxon>Oscillospiraceae</taxon>
        <taxon>Acetivibrio</taxon>
    </lineage>
</organism>
<comment type="subcellular location">
    <subcellularLocation>
        <location evidence="1">Endomembrane system</location>
        <topology evidence="1">Multi-pass membrane protein</topology>
    </subcellularLocation>
</comment>
<evidence type="ECO:0000256" key="1">
    <source>
        <dbReference type="ARBA" id="ARBA00004127"/>
    </source>
</evidence>
<evidence type="ECO:0000259" key="6">
    <source>
        <dbReference type="Pfam" id="PF06803"/>
    </source>
</evidence>
<reference evidence="7 8" key="1">
    <citation type="submission" date="2015-11" db="EMBL/GenBank/DDBJ databases">
        <title>Butyribacter intestini gen. nov., sp. nov., a butyric acid-producing bacterium of the family Lachnospiraceae isolated from the human faeces.</title>
        <authorList>
            <person name="Zou Y."/>
            <person name="Xue W."/>
            <person name="Luo G."/>
            <person name="Lv M."/>
        </authorList>
    </citation>
    <scope>NUCLEOTIDE SEQUENCE [LARGE SCALE GENOMIC DNA]</scope>
    <source>
        <strain evidence="7 8">ACET-33324</strain>
    </source>
</reference>
<evidence type="ECO:0000256" key="3">
    <source>
        <dbReference type="ARBA" id="ARBA00022989"/>
    </source>
</evidence>
<feature type="domain" description="DUF1232" evidence="6">
    <location>
        <begin position="85"/>
        <end position="119"/>
    </location>
</feature>
<dbReference type="STRING" id="290052.ASU35_16165"/>
<comment type="caution">
    <text evidence="7">The sequence shown here is derived from an EMBL/GenBank/DDBJ whole genome shotgun (WGS) entry which is preliminary data.</text>
</comment>
<accession>A0A0V8QAC8</accession>
<dbReference type="InterPro" id="IPR010652">
    <property type="entry name" value="DUF1232"/>
</dbReference>
<evidence type="ECO:0000256" key="2">
    <source>
        <dbReference type="ARBA" id="ARBA00022692"/>
    </source>
</evidence>
<gene>
    <name evidence="7" type="ORF">ASU35_16165</name>
</gene>